<sequence length="201" mass="22440">MRETTSGTDELIHGPVSLRAPSKRDYRQWAEVALRNVEGLRAWQPRWPRDYLTERAYRRRLRLYATERSLGTGFAFHAFVEDRLVGVCRLASVRQGAARSGSLGYWTDAPERGKGYATAMVGALTAFAFESLALERVEAAYLPDNLASGRVLEKAGFRKEGVVRGFLEVNGARRDHQLVSLLRSDLSAAAPQRSRAEAETV</sequence>
<proteinExistence type="predicted"/>
<dbReference type="Pfam" id="PF13302">
    <property type="entry name" value="Acetyltransf_3"/>
    <property type="match status" value="1"/>
</dbReference>
<feature type="domain" description="N-acetyltransferase" evidence="1">
    <location>
        <begin position="24"/>
        <end position="180"/>
    </location>
</feature>
<reference evidence="2 3" key="1">
    <citation type="submission" date="2020-08" db="EMBL/GenBank/DDBJ databases">
        <title>Genomic Encyclopedia of Type Strains, Phase IV (KMG-IV): sequencing the most valuable type-strain genomes for metagenomic binning, comparative biology and taxonomic classification.</title>
        <authorList>
            <person name="Goeker M."/>
        </authorList>
    </citation>
    <scope>NUCLEOTIDE SEQUENCE [LARGE SCALE GENOMIC DNA]</scope>
    <source>
        <strain evidence="2 3">DSM 102850</strain>
    </source>
</reference>
<evidence type="ECO:0000313" key="3">
    <source>
        <dbReference type="Proteomes" id="UP000563524"/>
    </source>
</evidence>
<evidence type="ECO:0000313" key="2">
    <source>
        <dbReference type="EMBL" id="MBB4658497.1"/>
    </source>
</evidence>
<dbReference type="PANTHER" id="PTHR43441:SF10">
    <property type="entry name" value="ACETYLTRANSFERASE"/>
    <property type="match status" value="1"/>
</dbReference>
<dbReference type="GO" id="GO:0005737">
    <property type="term" value="C:cytoplasm"/>
    <property type="evidence" value="ECO:0007669"/>
    <property type="project" value="TreeGrafter"/>
</dbReference>
<protein>
    <submittedName>
        <fullName evidence="2">Ribosomal-protein-alanine N-acetyltransferase</fullName>
        <ecNumber evidence="2">2.3.1.267</ecNumber>
    </submittedName>
</protein>
<dbReference type="RefSeq" id="WP_183816371.1">
    <property type="nucleotide sequence ID" value="NZ_JACHOB010000001.1"/>
</dbReference>
<comment type="caution">
    <text evidence="2">The sequence shown here is derived from an EMBL/GenBank/DDBJ whole genome shotgun (WGS) entry which is preliminary data.</text>
</comment>
<dbReference type="GO" id="GO:1990189">
    <property type="term" value="F:protein N-terminal-serine acetyltransferase activity"/>
    <property type="evidence" value="ECO:0007669"/>
    <property type="project" value="TreeGrafter"/>
</dbReference>
<name>A0A840I177_9PROT</name>
<accession>A0A840I177</accession>
<dbReference type="AlphaFoldDB" id="A0A840I177"/>
<keyword evidence="2" id="KW-0808">Transferase</keyword>
<gene>
    <name evidence="2" type="ORF">GGQ59_000997</name>
</gene>
<dbReference type="PANTHER" id="PTHR43441">
    <property type="entry name" value="RIBOSOMAL-PROTEIN-SERINE ACETYLTRANSFERASE"/>
    <property type="match status" value="1"/>
</dbReference>
<dbReference type="EMBL" id="JACHOB010000001">
    <property type="protein sequence ID" value="MBB4658497.1"/>
    <property type="molecule type" value="Genomic_DNA"/>
</dbReference>
<dbReference type="InterPro" id="IPR016181">
    <property type="entry name" value="Acyl_CoA_acyltransferase"/>
</dbReference>
<keyword evidence="3" id="KW-1185">Reference proteome</keyword>
<dbReference type="SUPFAM" id="SSF55729">
    <property type="entry name" value="Acyl-CoA N-acyltransferases (Nat)"/>
    <property type="match status" value="1"/>
</dbReference>
<keyword evidence="2" id="KW-0012">Acyltransferase</keyword>
<dbReference type="PROSITE" id="PS51186">
    <property type="entry name" value="GNAT"/>
    <property type="match status" value="1"/>
</dbReference>
<dbReference type="Proteomes" id="UP000563524">
    <property type="component" value="Unassembled WGS sequence"/>
</dbReference>
<dbReference type="Gene3D" id="3.40.630.30">
    <property type="match status" value="1"/>
</dbReference>
<dbReference type="InterPro" id="IPR051908">
    <property type="entry name" value="Ribosomal_N-acetyltransferase"/>
</dbReference>
<dbReference type="EC" id="2.3.1.267" evidence="2"/>
<organism evidence="2 3">
    <name type="scientific">Parvularcula dongshanensis</name>
    <dbReference type="NCBI Taxonomy" id="1173995"/>
    <lineage>
        <taxon>Bacteria</taxon>
        <taxon>Pseudomonadati</taxon>
        <taxon>Pseudomonadota</taxon>
        <taxon>Alphaproteobacteria</taxon>
        <taxon>Parvularculales</taxon>
        <taxon>Parvularculaceae</taxon>
        <taxon>Parvularcula</taxon>
    </lineage>
</organism>
<evidence type="ECO:0000259" key="1">
    <source>
        <dbReference type="PROSITE" id="PS51186"/>
    </source>
</evidence>
<dbReference type="InterPro" id="IPR000182">
    <property type="entry name" value="GNAT_dom"/>
</dbReference>
<dbReference type="GO" id="GO:0008999">
    <property type="term" value="F:protein-N-terminal-alanine acetyltransferase activity"/>
    <property type="evidence" value="ECO:0007669"/>
    <property type="project" value="UniProtKB-EC"/>
</dbReference>